<dbReference type="GO" id="GO:0003904">
    <property type="term" value="F:deoxyribodipyrimidine photo-lyase activity"/>
    <property type="evidence" value="ECO:0007669"/>
    <property type="project" value="TreeGrafter"/>
</dbReference>
<evidence type="ECO:0000256" key="1">
    <source>
        <dbReference type="ARBA" id="ARBA00005862"/>
    </source>
</evidence>
<dbReference type="GO" id="GO:0003684">
    <property type="term" value="F:damaged DNA binding"/>
    <property type="evidence" value="ECO:0007669"/>
    <property type="project" value="TreeGrafter"/>
</dbReference>
<feature type="site" description="Electron transfer via tryptophanyl radical" evidence="6">
    <location>
        <position position="382"/>
    </location>
</feature>
<dbReference type="Gene3D" id="3.40.50.620">
    <property type="entry name" value="HUPs"/>
    <property type="match status" value="1"/>
</dbReference>
<dbReference type="EMBL" id="PXXK01000124">
    <property type="protein sequence ID" value="RFN50912.1"/>
    <property type="molecule type" value="Genomic_DNA"/>
</dbReference>
<comment type="similarity">
    <text evidence="1 7">Belongs to the DNA photolyase class-1 family.</text>
</comment>
<feature type="site" description="Electron transfer via tryptophanyl radical" evidence="6">
    <location>
        <position position="474"/>
    </location>
</feature>
<keyword evidence="4 7" id="KW-0157">Chromophore</keyword>
<dbReference type="InterPro" id="IPR006050">
    <property type="entry name" value="DNA_photolyase_N"/>
</dbReference>
<comment type="function">
    <text evidence="7">May have a photoreceptor function.</text>
</comment>
<evidence type="ECO:0000256" key="3">
    <source>
        <dbReference type="ARBA" id="ARBA00022827"/>
    </source>
</evidence>
<dbReference type="PANTHER" id="PTHR11455">
    <property type="entry name" value="CRYPTOCHROME"/>
    <property type="match status" value="1"/>
</dbReference>
<accession>A0A395MSL2</accession>
<sequence length="698" mass="78910">MAGNKLLVYLLRRDLRTIDNPILHHLATSDHGFTHLLPIYILPPHQIETSGFVAEGQKSPYPEARSQVGRFWRCGPIRAKFQAECIWDLKQNLEKINSGMLVRIGKFDDVLNHLIKSLHDNNQSIDTVWMTEEPSKEEVDDQNAAASVCSEKGINFKLWQDEKYFIDDRDTGLSNPKELPDVFTTYRKTQEPLRERPRPTVPRPQVGSLPSFPSWALPQQSPFQIPDNYDEFERRLVEPVKQILSDPPPLPEGAKSAHPFKGGETPAWERLYHLIKSGAMTTYQETRNGLLGLDYSTKLAAFLAMGCMSARSIHEELVKFENGQEQNYSQAMGFGGGENEGTRAVRFELLWRDYMRLCTMKFGAKLFSIHGFKGKGNYSQEWKTANKEKAAKDQDPPPDEVAQIIDRLLRGDTGMGLIDASQRELLLTGYTSNRARQNVASFAAKHLSLDWRLMAEWYEQTLVDYDVSSNWSNWQYVAGVGNDPRGQARQFNPVKQAFDYDNDGRYVRTWVKETRGIQDLQNVFQLSTTSAAELEKNGNQGVLVDPTVGDVEEVEEGEEAVEKVVEKVVEKEMVEGELTITTRKTERQATTSRSLGKISTIKVLTSTTGRRIIHETMVNHEEGTQLRPGEATQTFTLSEETSSKDTIITPSTHLSTCQTPTTTNNFLRALTTTNSLISHELYKAYAEAKIPVFIHLAG</sequence>
<evidence type="ECO:0000313" key="10">
    <source>
        <dbReference type="Proteomes" id="UP000265631"/>
    </source>
</evidence>
<dbReference type="InterPro" id="IPR036155">
    <property type="entry name" value="Crypto/Photolyase_N_sf"/>
</dbReference>
<proteinExistence type="inferred from homology"/>
<comment type="cofactor">
    <cofactor evidence="7">
        <name>(6R)-5,10-methylene-5,6,7,8-tetrahydrofolate</name>
        <dbReference type="ChEBI" id="CHEBI:15636"/>
    </cofactor>
    <text evidence="7">Binds 1 5,10-methenyltetrahydrofolate (MTHF) per subunit.</text>
</comment>
<keyword evidence="2 5" id="KW-0285">Flavoprotein</keyword>
<evidence type="ECO:0000256" key="5">
    <source>
        <dbReference type="PIRSR" id="PIRSR602081-1"/>
    </source>
</evidence>
<dbReference type="InterPro" id="IPR014133">
    <property type="entry name" value="Cry_DASH"/>
</dbReference>
<dbReference type="AlphaFoldDB" id="A0A395MSL2"/>
<gene>
    <name evidence="9" type="ORF">FIE12Z_4858</name>
</gene>
<reference evidence="9 10" key="1">
    <citation type="journal article" date="2018" name="PLoS Pathog.">
        <title>Evolution of structural diversity of trichothecenes, a family of toxins produced by plant pathogenic and entomopathogenic fungi.</title>
        <authorList>
            <person name="Proctor R.H."/>
            <person name="McCormick S.P."/>
            <person name="Kim H.S."/>
            <person name="Cardoza R.E."/>
            <person name="Stanley A.M."/>
            <person name="Lindo L."/>
            <person name="Kelly A."/>
            <person name="Brown D.W."/>
            <person name="Lee T."/>
            <person name="Vaughan M.M."/>
            <person name="Alexander N.J."/>
            <person name="Busman M."/>
            <person name="Gutierrez S."/>
        </authorList>
    </citation>
    <scope>NUCLEOTIDE SEQUENCE [LARGE SCALE GENOMIC DNA]</scope>
    <source>
        <strain evidence="9 10">NRRL 13405</strain>
    </source>
</reference>
<feature type="binding site" evidence="5">
    <location>
        <begin position="464"/>
        <end position="466"/>
    </location>
    <ligand>
        <name>FAD</name>
        <dbReference type="ChEBI" id="CHEBI:57692"/>
    </ligand>
</feature>
<feature type="domain" description="Photolyase/cryptochrome alpha/beta" evidence="8">
    <location>
        <begin position="5"/>
        <end position="164"/>
    </location>
</feature>
<evidence type="ECO:0000256" key="4">
    <source>
        <dbReference type="ARBA" id="ARBA00022991"/>
    </source>
</evidence>
<name>A0A395MSL2_9HYPO</name>
<dbReference type="InterPro" id="IPR036134">
    <property type="entry name" value="Crypto/Photolyase_FAD-like_sf"/>
</dbReference>
<comment type="cofactor">
    <cofactor evidence="5 7">
        <name>FAD</name>
        <dbReference type="ChEBI" id="CHEBI:57692"/>
    </cofactor>
    <text evidence="5 7">Binds 1 FAD per subunit.</text>
</comment>
<protein>
    <recommendedName>
        <fullName evidence="7">Cryptochrome DASH</fullName>
    </recommendedName>
</protein>
<dbReference type="InterPro" id="IPR002081">
    <property type="entry name" value="Cryptochrome/DNA_photolyase_1"/>
</dbReference>
<dbReference type="InterPro" id="IPR014729">
    <property type="entry name" value="Rossmann-like_a/b/a_fold"/>
</dbReference>
<comment type="caution">
    <text evidence="9">The sequence shown here is derived from an EMBL/GenBank/DDBJ whole genome shotgun (WGS) entry which is preliminary data.</text>
</comment>
<dbReference type="GO" id="GO:0000719">
    <property type="term" value="P:photoreactive repair"/>
    <property type="evidence" value="ECO:0007669"/>
    <property type="project" value="TreeGrafter"/>
</dbReference>
<evidence type="ECO:0000256" key="7">
    <source>
        <dbReference type="RuleBase" id="RU367151"/>
    </source>
</evidence>
<keyword evidence="3 5" id="KW-0274">FAD</keyword>
<dbReference type="SUPFAM" id="SSF52425">
    <property type="entry name" value="Cryptochrome/photolyase, N-terminal domain"/>
    <property type="match status" value="1"/>
</dbReference>
<dbReference type="InterPro" id="IPR005101">
    <property type="entry name" value="Cryptochr/Photolyase_FAD-bd"/>
</dbReference>
<organism evidence="9 10">
    <name type="scientific">Fusarium flagelliforme</name>
    <dbReference type="NCBI Taxonomy" id="2675880"/>
    <lineage>
        <taxon>Eukaryota</taxon>
        <taxon>Fungi</taxon>
        <taxon>Dikarya</taxon>
        <taxon>Ascomycota</taxon>
        <taxon>Pezizomycotina</taxon>
        <taxon>Sordariomycetes</taxon>
        <taxon>Hypocreomycetidae</taxon>
        <taxon>Hypocreales</taxon>
        <taxon>Nectriaceae</taxon>
        <taxon>Fusarium</taxon>
        <taxon>Fusarium incarnatum-equiseti species complex</taxon>
    </lineage>
</organism>
<dbReference type="PRINTS" id="PR00147">
    <property type="entry name" value="DNAPHOTLYASE"/>
</dbReference>
<dbReference type="PANTHER" id="PTHR11455:SF22">
    <property type="entry name" value="CRYPTOCHROME DASH"/>
    <property type="match status" value="1"/>
</dbReference>
<dbReference type="Proteomes" id="UP000265631">
    <property type="component" value="Unassembled WGS sequence"/>
</dbReference>
<dbReference type="PROSITE" id="PS51645">
    <property type="entry name" value="PHR_CRY_ALPHA_BETA"/>
    <property type="match status" value="1"/>
</dbReference>
<dbReference type="GO" id="GO:0071949">
    <property type="term" value="F:FAD binding"/>
    <property type="evidence" value="ECO:0007669"/>
    <property type="project" value="TreeGrafter"/>
</dbReference>
<evidence type="ECO:0000256" key="2">
    <source>
        <dbReference type="ARBA" id="ARBA00022630"/>
    </source>
</evidence>
<feature type="site" description="Electron transfer via tryptophanyl radical" evidence="6">
    <location>
        <position position="451"/>
    </location>
</feature>
<keyword evidence="10" id="KW-1185">Reference proteome</keyword>
<evidence type="ECO:0000256" key="6">
    <source>
        <dbReference type="PIRSR" id="PIRSR602081-2"/>
    </source>
</evidence>
<dbReference type="STRING" id="2594813.A0A395MSL2"/>
<dbReference type="SUPFAM" id="SSF48173">
    <property type="entry name" value="Cryptochrome/photolyase FAD-binding domain"/>
    <property type="match status" value="1"/>
</dbReference>
<dbReference type="Gene3D" id="1.10.579.10">
    <property type="entry name" value="DNA Cyclobutane Dipyrimidine Photolyase, subunit A, domain 3"/>
    <property type="match status" value="1"/>
</dbReference>
<dbReference type="Pfam" id="PF00875">
    <property type="entry name" value="DNA_photolyase"/>
    <property type="match status" value="1"/>
</dbReference>
<dbReference type="NCBIfam" id="TIGR02765">
    <property type="entry name" value="crypto_DASH"/>
    <property type="match status" value="1"/>
</dbReference>
<feature type="binding site" evidence="5">
    <location>
        <position position="283"/>
    </location>
    <ligand>
        <name>FAD</name>
        <dbReference type="ChEBI" id="CHEBI:57692"/>
    </ligand>
</feature>
<dbReference type="Pfam" id="PF03441">
    <property type="entry name" value="FAD_binding_7"/>
    <property type="match status" value="1"/>
</dbReference>
<evidence type="ECO:0000259" key="8">
    <source>
        <dbReference type="PROSITE" id="PS51645"/>
    </source>
</evidence>
<dbReference type="Gene3D" id="1.25.40.80">
    <property type="match status" value="1"/>
</dbReference>
<evidence type="ECO:0000313" key="9">
    <source>
        <dbReference type="EMBL" id="RFN50912.1"/>
    </source>
</evidence>